<dbReference type="RefSeq" id="WP_009453569.1">
    <property type="nucleotide sequence ID" value="NZ_JH660691.1"/>
</dbReference>
<proteinExistence type="predicted"/>
<dbReference type="Proteomes" id="UP000053899">
    <property type="component" value="Unassembled WGS sequence"/>
</dbReference>
<organism evidence="2 3">
    <name type="scientific">Leptothrix ochracea L12</name>
    <dbReference type="NCBI Taxonomy" id="735332"/>
    <lineage>
        <taxon>Bacteria</taxon>
        <taxon>Pseudomonadati</taxon>
        <taxon>Pseudomonadota</taxon>
        <taxon>Betaproteobacteria</taxon>
        <taxon>Burkholderiales</taxon>
        <taxon>Sphaerotilaceae</taxon>
        <taxon>Leptothrix</taxon>
    </lineage>
</organism>
<dbReference type="OrthoDB" id="3781969at2"/>
<dbReference type="HOGENOM" id="CLU_699563_0_0_4"/>
<dbReference type="EMBL" id="JH660691">
    <property type="protein sequence ID" value="EIM31363.1"/>
    <property type="molecule type" value="Genomic_DNA"/>
</dbReference>
<feature type="region of interest" description="Disordered" evidence="1">
    <location>
        <begin position="14"/>
        <end position="50"/>
    </location>
</feature>
<name>I4Z571_9BURK</name>
<evidence type="ECO:0000256" key="1">
    <source>
        <dbReference type="SAM" id="MobiDB-lite"/>
    </source>
</evidence>
<evidence type="ECO:0000313" key="3">
    <source>
        <dbReference type="Proteomes" id="UP000053899"/>
    </source>
</evidence>
<keyword evidence="3" id="KW-1185">Reference proteome</keyword>
<gene>
    <name evidence="2" type="ORF">LepocDRAFT_00000900</name>
</gene>
<reference evidence="2 3" key="1">
    <citation type="submission" date="2012-04" db="EMBL/GenBank/DDBJ databases">
        <title>Improved High-Quality Draft sequence of Leptothrix ochracea L12.</title>
        <authorList>
            <consortium name="US DOE Joint Genome Institute"/>
            <person name="Lucas S."/>
            <person name="Han J."/>
            <person name="Lapidus A."/>
            <person name="Cheng J.-F."/>
            <person name="Goodwin L."/>
            <person name="Pitluck S."/>
            <person name="Peters L."/>
            <person name="Zeytun A."/>
            <person name="Detter J.C."/>
            <person name="Han C."/>
            <person name="Tapia R."/>
            <person name="Land M."/>
            <person name="Hauser L."/>
            <person name="Kyrpides N."/>
            <person name="Ivanova N."/>
            <person name="Pagani I."/>
            <person name="Stepanauskas R."/>
            <person name="Masland D."/>
            <person name="Poulton N."/>
            <person name="Emerson D."/>
            <person name="Fleming E."/>
            <person name="Woyke T."/>
        </authorList>
    </citation>
    <scope>NUCLEOTIDE SEQUENCE [LARGE SCALE GENOMIC DNA]</scope>
    <source>
        <strain evidence="2 3">L12</strain>
    </source>
</reference>
<evidence type="ECO:0000313" key="2">
    <source>
        <dbReference type="EMBL" id="EIM31363.1"/>
    </source>
</evidence>
<protein>
    <submittedName>
        <fullName evidence="2">Uncharacterized protein</fullName>
    </submittedName>
</protein>
<dbReference type="GeneID" id="92352345"/>
<accession>I4Z571</accession>
<dbReference type="AlphaFoldDB" id="I4Z571"/>
<sequence>MLLKTLLAELTPHNRELHRPQLGETGGFAPSAPPPGGLSNGAGYDPKSSLASGSGFASTAILEEAVRAVHEAPGGAQPQQVYDLFVNGSPAQTLRMHLAQTHTEQAQTTTRQRMITLFDPARVWAGAVVRTLSDATGQPVDRMHVRDQGTFKSLATIERTSLPRNSDETLRIYHADVPGRSSDIASIPLTLMERSDLGAVVVDHQMHPSSVDEMLRMLQTVTASADWRCPHLLFLLPTGAHWIVTKIERTVWPRHIQVQTVSESISSASGVWNKLLGHWQHVCLAAAAGTAGNATHASPPLVHAPMAAMAAQQQAAPHLTPRNTLSGPLTLITPETTPASLPELLRTECLLQDLMQVDGLIYVAIADVRRGHVFAGSGYGPDIDRAAQAGSDILRSHRESLRSLGHWKPNEPVEEILVTAGTRYHILRVLPAHPEYFLLAVLDKLRSNLAITRFRVMETIQALG</sequence>